<dbReference type="InterPro" id="IPR036396">
    <property type="entry name" value="Cyt_P450_sf"/>
</dbReference>
<evidence type="ECO:0000256" key="2">
    <source>
        <dbReference type="ARBA" id="ARBA00010617"/>
    </source>
</evidence>
<evidence type="ECO:0000313" key="8">
    <source>
        <dbReference type="EMBL" id="KAJ5110026.1"/>
    </source>
</evidence>
<dbReference type="RefSeq" id="XP_056478137.1">
    <property type="nucleotide sequence ID" value="XM_056615165.1"/>
</dbReference>
<dbReference type="Pfam" id="PF00067">
    <property type="entry name" value="p450"/>
    <property type="match status" value="2"/>
</dbReference>
<dbReference type="OrthoDB" id="6692864at2759"/>
<keyword evidence="7" id="KW-0349">Heme</keyword>
<reference evidence="8" key="1">
    <citation type="submission" date="2022-11" db="EMBL/GenBank/DDBJ databases">
        <authorList>
            <person name="Petersen C."/>
        </authorList>
    </citation>
    <scope>NUCLEOTIDE SEQUENCE</scope>
    <source>
        <strain evidence="8">IBT 30761</strain>
    </source>
</reference>
<gene>
    <name evidence="8" type="ORF">N7532_002671</name>
</gene>
<comment type="caution">
    <text evidence="8">The sequence shown here is derived from an EMBL/GenBank/DDBJ whole genome shotgun (WGS) entry which is preliminary data.</text>
</comment>
<proteinExistence type="inferred from homology"/>
<dbReference type="GO" id="GO:0020037">
    <property type="term" value="F:heme binding"/>
    <property type="evidence" value="ECO:0007669"/>
    <property type="project" value="InterPro"/>
</dbReference>
<dbReference type="PANTHER" id="PTHR24305">
    <property type="entry name" value="CYTOCHROME P450"/>
    <property type="match status" value="1"/>
</dbReference>
<feature type="binding site" description="axial binding residue" evidence="7">
    <location>
        <position position="239"/>
    </location>
    <ligand>
        <name>heme</name>
        <dbReference type="ChEBI" id="CHEBI:30413"/>
    </ligand>
    <ligandPart>
        <name>Fe</name>
        <dbReference type="ChEBI" id="CHEBI:18248"/>
    </ligandPart>
</feature>
<dbReference type="GO" id="GO:0004497">
    <property type="term" value="F:monooxygenase activity"/>
    <property type="evidence" value="ECO:0007669"/>
    <property type="project" value="UniProtKB-KW"/>
</dbReference>
<dbReference type="GO" id="GO:0016705">
    <property type="term" value="F:oxidoreductase activity, acting on paired donors, with incorporation or reduction of molecular oxygen"/>
    <property type="evidence" value="ECO:0007669"/>
    <property type="project" value="InterPro"/>
</dbReference>
<dbReference type="Gene3D" id="1.10.630.10">
    <property type="entry name" value="Cytochrome P450"/>
    <property type="match status" value="2"/>
</dbReference>
<dbReference type="Proteomes" id="UP001149074">
    <property type="component" value="Unassembled WGS sequence"/>
</dbReference>
<evidence type="ECO:0000256" key="4">
    <source>
        <dbReference type="ARBA" id="ARBA00023002"/>
    </source>
</evidence>
<dbReference type="AlphaFoldDB" id="A0A9W9KLF8"/>
<protein>
    <submittedName>
        <fullName evidence="8">Cytochrome P450 monooxygenase</fullName>
    </submittedName>
</protein>
<dbReference type="PANTHER" id="PTHR24305:SF187">
    <property type="entry name" value="P450, PUTATIVE (EUROFUNG)-RELATED"/>
    <property type="match status" value="1"/>
</dbReference>
<reference evidence="8" key="2">
    <citation type="journal article" date="2023" name="IMA Fungus">
        <title>Comparative genomic study of the Penicillium genus elucidates a diverse pangenome and 15 lateral gene transfer events.</title>
        <authorList>
            <person name="Petersen C."/>
            <person name="Sorensen T."/>
            <person name="Nielsen M.R."/>
            <person name="Sondergaard T.E."/>
            <person name="Sorensen J.L."/>
            <person name="Fitzpatrick D.A."/>
            <person name="Frisvad J.C."/>
            <person name="Nielsen K.L."/>
        </authorList>
    </citation>
    <scope>NUCLEOTIDE SEQUENCE</scope>
    <source>
        <strain evidence="8">IBT 30761</strain>
    </source>
</reference>
<dbReference type="SUPFAM" id="SSF48264">
    <property type="entry name" value="Cytochrome P450"/>
    <property type="match status" value="1"/>
</dbReference>
<comment type="similarity">
    <text evidence="2">Belongs to the cytochrome P450 family.</text>
</comment>
<dbReference type="InterPro" id="IPR001128">
    <property type="entry name" value="Cyt_P450"/>
</dbReference>
<dbReference type="GO" id="GO:0043386">
    <property type="term" value="P:mycotoxin biosynthetic process"/>
    <property type="evidence" value="ECO:0007669"/>
    <property type="project" value="UniProtKB-ARBA"/>
</dbReference>
<evidence type="ECO:0000256" key="7">
    <source>
        <dbReference type="PIRSR" id="PIRSR602401-1"/>
    </source>
</evidence>
<comment type="cofactor">
    <cofactor evidence="1 7">
        <name>heme</name>
        <dbReference type="ChEBI" id="CHEBI:30413"/>
    </cofactor>
</comment>
<keyword evidence="4" id="KW-0560">Oxidoreductase</keyword>
<dbReference type="InterPro" id="IPR002401">
    <property type="entry name" value="Cyt_P450_E_grp-I"/>
</dbReference>
<keyword evidence="5 7" id="KW-0408">Iron</keyword>
<dbReference type="GO" id="GO:0005506">
    <property type="term" value="F:iron ion binding"/>
    <property type="evidence" value="ECO:0007669"/>
    <property type="project" value="InterPro"/>
</dbReference>
<keyword evidence="9" id="KW-1185">Reference proteome</keyword>
<dbReference type="PRINTS" id="PR00463">
    <property type="entry name" value="EP450I"/>
</dbReference>
<evidence type="ECO:0000256" key="1">
    <source>
        <dbReference type="ARBA" id="ARBA00001971"/>
    </source>
</evidence>
<evidence type="ECO:0000256" key="5">
    <source>
        <dbReference type="ARBA" id="ARBA00023004"/>
    </source>
</evidence>
<dbReference type="GeneID" id="81354144"/>
<evidence type="ECO:0000313" key="9">
    <source>
        <dbReference type="Proteomes" id="UP001149074"/>
    </source>
</evidence>
<dbReference type="InterPro" id="IPR050121">
    <property type="entry name" value="Cytochrome_P450_monoxygenase"/>
</dbReference>
<organism evidence="8 9">
    <name type="scientific">Penicillium argentinense</name>
    <dbReference type="NCBI Taxonomy" id="1131581"/>
    <lineage>
        <taxon>Eukaryota</taxon>
        <taxon>Fungi</taxon>
        <taxon>Dikarya</taxon>
        <taxon>Ascomycota</taxon>
        <taxon>Pezizomycotina</taxon>
        <taxon>Eurotiomycetes</taxon>
        <taxon>Eurotiomycetidae</taxon>
        <taxon>Eurotiales</taxon>
        <taxon>Aspergillaceae</taxon>
        <taxon>Penicillium</taxon>
    </lineage>
</organism>
<accession>A0A9W9KLF8</accession>
<sequence>MNAYSCHAKGPTQLSIANPAAVSVIYGSHSKTSKGPWYSITELRASLHTARDKQEHKVRQKVWDKAFKASPLKDYKHRVSRYSHQLIYVIQQNLDRPIDMAKWFNYFAFDVMGDLAFGKSFNMLIDDKDSYFESQLHGDMKMVDLFSHLTWLFPFVKRTPFLNKDYLKFWQWLEDQVTERVQRYGFSASLKTFNVDLEGKDEQVFVRGEEFLPERWTTAPELIKDPSVFIAFGGGIYACVGKQLALMELRQVVAEVLVRYEVSFAPGQTADAFQNDINCESTEGTR</sequence>
<keyword evidence="3 7" id="KW-0479">Metal-binding</keyword>
<evidence type="ECO:0000256" key="3">
    <source>
        <dbReference type="ARBA" id="ARBA00022723"/>
    </source>
</evidence>
<name>A0A9W9KLF8_9EURO</name>
<keyword evidence="6 8" id="KW-0503">Monooxygenase</keyword>
<evidence type="ECO:0000256" key="6">
    <source>
        <dbReference type="ARBA" id="ARBA00023033"/>
    </source>
</evidence>
<dbReference type="EMBL" id="JAPQKI010000003">
    <property type="protein sequence ID" value="KAJ5110026.1"/>
    <property type="molecule type" value="Genomic_DNA"/>
</dbReference>